<evidence type="ECO:0000256" key="3">
    <source>
        <dbReference type="ARBA" id="ARBA00022837"/>
    </source>
</evidence>
<keyword evidence="1" id="KW-0479">Metal-binding</keyword>
<evidence type="ECO:0000256" key="2">
    <source>
        <dbReference type="ARBA" id="ARBA00022737"/>
    </source>
</evidence>
<dbReference type="GO" id="GO:0009401">
    <property type="term" value="P:phosphoenolpyruvate-dependent sugar phosphotransferase system"/>
    <property type="evidence" value="ECO:0007669"/>
    <property type="project" value="InterPro"/>
</dbReference>
<sequence length="221" mass="25328">MKQHDNLLLLIDMFSGNPANYCDYIFTKIDKDKNGKIDFREFMSAVAVTSKGNAENVGKRLDLIFHIINNKDKDGINAQELVKFIEVITELEKGEDAVSTNDAKSIIKQMFKLCGTNEDEGMLSKEEFMNCCTKNSQICHAFLPDFIENSTKLTEKTERLVSLGASDLRLIHNFLTDYYNSVTWQLTLSQNIQRILKPKLETFFKGNKSHCLKFSSFFCYS</sequence>
<dbReference type="AlphaFoldDB" id="A0A8S2MR31"/>
<dbReference type="InterPro" id="IPR002048">
    <property type="entry name" value="EF_hand_dom"/>
</dbReference>
<protein>
    <submittedName>
        <fullName evidence="7">Uncharacterized protein</fullName>
    </submittedName>
</protein>
<dbReference type="InterPro" id="IPR011992">
    <property type="entry name" value="EF-hand-dom_pair"/>
</dbReference>
<reference evidence="7" key="1">
    <citation type="submission" date="2021-02" db="EMBL/GenBank/DDBJ databases">
        <authorList>
            <person name="Nowell W R."/>
        </authorList>
    </citation>
    <scope>NUCLEOTIDE SEQUENCE</scope>
</reference>
<evidence type="ECO:0000259" key="5">
    <source>
        <dbReference type="PROSITE" id="PS51096"/>
    </source>
</evidence>
<evidence type="ECO:0000313" key="6">
    <source>
        <dbReference type="EMBL" id="CAF1155346.1"/>
    </source>
</evidence>
<dbReference type="GO" id="GO:0016020">
    <property type="term" value="C:membrane"/>
    <property type="evidence" value="ECO:0007669"/>
    <property type="project" value="InterPro"/>
</dbReference>
<dbReference type="Proteomes" id="UP000682733">
    <property type="component" value="Unassembled WGS sequence"/>
</dbReference>
<name>A0A8S2MR31_9BILA</name>
<evidence type="ECO:0000313" key="8">
    <source>
        <dbReference type="Proteomes" id="UP000682733"/>
    </source>
</evidence>
<dbReference type="InterPro" id="IPR018247">
    <property type="entry name" value="EF_Hand_1_Ca_BS"/>
</dbReference>
<proteinExistence type="predicted"/>
<organism evidence="7 8">
    <name type="scientific">Didymodactylos carnosus</name>
    <dbReference type="NCBI Taxonomy" id="1234261"/>
    <lineage>
        <taxon>Eukaryota</taxon>
        <taxon>Metazoa</taxon>
        <taxon>Spiralia</taxon>
        <taxon>Gnathifera</taxon>
        <taxon>Rotifera</taxon>
        <taxon>Eurotatoria</taxon>
        <taxon>Bdelloidea</taxon>
        <taxon>Philodinida</taxon>
        <taxon>Philodinidae</taxon>
        <taxon>Didymodactylos</taxon>
    </lineage>
</organism>
<dbReference type="InterPro" id="IPR004701">
    <property type="entry name" value="PTS_EIIA_man-typ"/>
</dbReference>
<feature type="non-terminal residue" evidence="7">
    <location>
        <position position="1"/>
    </location>
</feature>
<dbReference type="Proteomes" id="UP000677228">
    <property type="component" value="Unassembled WGS sequence"/>
</dbReference>
<evidence type="ECO:0000313" key="7">
    <source>
        <dbReference type="EMBL" id="CAF3966144.1"/>
    </source>
</evidence>
<dbReference type="Gene3D" id="1.10.238.10">
    <property type="entry name" value="EF-hand"/>
    <property type="match status" value="1"/>
</dbReference>
<dbReference type="PROSITE" id="PS00018">
    <property type="entry name" value="EF_HAND_1"/>
    <property type="match status" value="1"/>
</dbReference>
<accession>A0A8S2MR31</accession>
<dbReference type="PANTHER" id="PTHR23055">
    <property type="entry name" value="CALCIUM BINDING PROTEINS"/>
    <property type="match status" value="1"/>
</dbReference>
<keyword evidence="2" id="KW-0677">Repeat</keyword>
<evidence type="ECO:0000259" key="4">
    <source>
        <dbReference type="PROSITE" id="PS50222"/>
    </source>
</evidence>
<keyword evidence="3" id="KW-0106">Calcium</keyword>
<dbReference type="PANTHER" id="PTHR23055:SF69">
    <property type="entry name" value="NEURONAL CALCIUM SENSOR 2"/>
    <property type="match status" value="1"/>
</dbReference>
<dbReference type="PROSITE" id="PS50222">
    <property type="entry name" value="EF_HAND_2"/>
    <property type="match status" value="1"/>
</dbReference>
<dbReference type="PRINTS" id="PR00450">
    <property type="entry name" value="RECOVERIN"/>
</dbReference>
<feature type="domain" description="EF-hand" evidence="4">
    <location>
        <begin position="17"/>
        <end position="52"/>
    </location>
</feature>
<dbReference type="EMBL" id="CAJOBA010033155">
    <property type="protein sequence ID" value="CAF3966144.1"/>
    <property type="molecule type" value="Genomic_DNA"/>
</dbReference>
<dbReference type="EMBL" id="CAJNOK010012080">
    <property type="protein sequence ID" value="CAF1155346.1"/>
    <property type="molecule type" value="Genomic_DNA"/>
</dbReference>
<dbReference type="PROSITE" id="PS51096">
    <property type="entry name" value="PTS_EIIA_TYPE_4"/>
    <property type="match status" value="1"/>
</dbReference>
<comment type="caution">
    <text evidence="7">The sequence shown here is derived from an EMBL/GenBank/DDBJ whole genome shotgun (WGS) entry which is preliminary data.</text>
</comment>
<dbReference type="SUPFAM" id="SSF47473">
    <property type="entry name" value="EF-hand"/>
    <property type="match status" value="1"/>
</dbReference>
<dbReference type="GO" id="GO:0005509">
    <property type="term" value="F:calcium ion binding"/>
    <property type="evidence" value="ECO:0007669"/>
    <property type="project" value="InterPro"/>
</dbReference>
<evidence type="ECO:0000256" key="1">
    <source>
        <dbReference type="ARBA" id="ARBA00022723"/>
    </source>
</evidence>
<dbReference type="Pfam" id="PF00036">
    <property type="entry name" value="EF-hand_1"/>
    <property type="match status" value="1"/>
</dbReference>
<dbReference type="InterPro" id="IPR028846">
    <property type="entry name" value="Recoverin"/>
</dbReference>
<dbReference type="SMART" id="SM00054">
    <property type="entry name" value="EFh"/>
    <property type="match status" value="2"/>
</dbReference>
<feature type="domain" description="PTS EIIA type-4" evidence="5">
    <location>
        <begin position="1"/>
        <end position="98"/>
    </location>
</feature>
<gene>
    <name evidence="6" type="ORF">OVA965_LOCUS21815</name>
    <name evidence="7" type="ORF">TMI583_LOCUS22523</name>
</gene>